<gene>
    <name evidence="3" type="ORF">ENW96_04570</name>
</gene>
<sequence>MPVGKSPKILIADRNRHVRDFLRREFMAAGYPVEVAKNGQEVLHRIDAGWEPDLIILDPEAPYLVELAVLARLRERYPHLPIVIFGHCRHQTIGNRICALISPPKPASRCIPPPFGKHCPKALFPQIPRHGSP</sequence>
<evidence type="ECO:0000313" key="3">
    <source>
        <dbReference type="EMBL" id="HGF33651.1"/>
    </source>
</evidence>
<protein>
    <submittedName>
        <fullName evidence="3">Response regulator</fullName>
    </submittedName>
</protein>
<dbReference type="SUPFAM" id="SSF52172">
    <property type="entry name" value="CheY-like"/>
    <property type="match status" value="1"/>
</dbReference>
<name>A0A7C3ZB68_9BACT</name>
<reference evidence="3" key="1">
    <citation type="journal article" date="2020" name="mSystems">
        <title>Genome- and Community-Level Interaction Insights into Carbon Utilization and Element Cycling Functions of Hydrothermarchaeota in Hydrothermal Sediment.</title>
        <authorList>
            <person name="Zhou Z."/>
            <person name="Liu Y."/>
            <person name="Xu W."/>
            <person name="Pan J."/>
            <person name="Luo Z.H."/>
            <person name="Li M."/>
        </authorList>
    </citation>
    <scope>NUCLEOTIDE SEQUENCE [LARGE SCALE GENOMIC DNA]</scope>
    <source>
        <strain evidence="3">SpSt-897</strain>
    </source>
</reference>
<dbReference type="Pfam" id="PF00072">
    <property type="entry name" value="Response_reg"/>
    <property type="match status" value="1"/>
</dbReference>
<dbReference type="Gene3D" id="3.40.50.2300">
    <property type="match status" value="1"/>
</dbReference>
<accession>A0A7C3ZB68</accession>
<evidence type="ECO:0000259" key="2">
    <source>
        <dbReference type="PROSITE" id="PS50110"/>
    </source>
</evidence>
<feature type="modified residue" description="4-aspartylphosphate" evidence="1">
    <location>
        <position position="58"/>
    </location>
</feature>
<comment type="caution">
    <text evidence="3">The sequence shown here is derived from an EMBL/GenBank/DDBJ whole genome shotgun (WGS) entry which is preliminary data.</text>
</comment>
<feature type="domain" description="Response regulatory" evidence="2">
    <location>
        <begin position="8"/>
        <end position="133"/>
    </location>
</feature>
<dbReference type="EMBL" id="DTMF01000122">
    <property type="protein sequence ID" value="HGF33651.1"/>
    <property type="molecule type" value="Genomic_DNA"/>
</dbReference>
<dbReference type="PROSITE" id="PS50110">
    <property type="entry name" value="RESPONSE_REGULATORY"/>
    <property type="match status" value="1"/>
</dbReference>
<dbReference type="InterPro" id="IPR001789">
    <property type="entry name" value="Sig_transdc_resp-reg_receiver"/>
</dbReference>
<dbReference type="GO" id="GO:0000160">
    <property type="term" value="P:phosphorelay signal transduction system"/>
    <property type="evidence" value="ECO:0007669"/>
    <property type="project" value="InterPro"/>
</dbReference>
<organism evidence="3">
    <name type="scientific">Desulfobacca acetoxidans</name>
    <dbReference type="NCBI Taxonomy" id="60893"/>
    <lineage>
        <taxon>Bacteria</taxon>
        <taxon>Pseudomonadati</taxon>
        <taxon>Thermodesulfobacteriota</taxon>
        <taxon>Desulfobaccia</taxon>
        <taxon>Desulfobaccales</taxon>
        <taxon>Desulfobaccaceae</taxon>
        <taxon>Desulfobacca</taxon>
    </lineage>
</organism>
<keyword evidence="1" id="KW-0597">Phosphoprotein</keyword>
<dbReference type="AlphaFoldDB" id="A0A7C3ZB68"/>
<dbReference type="InterPro" id="IPR011006">
    <property type="entry name" value="CheY-like_superfamily"/>
</dbReference>
<proteinExistence type="predicted"/>
<evidence type="ECO:0000256" key="1">
    <source>
        <dbReference type="PROSITE-ProRule" id="PRU00169"/>
    </source>
</evidence>